<dbReference type="Pfam" id="PF03965">
    <property type="entry name" value="Penicillinase_R"/>
    <property type="match status" value="1"/>
</dbReference>
<evidence type="ECO:0000256" key="4">
    <source>
        <dbReference type="ARBA" id="ARBA00023163"/>
    </source>
</evidence>
<dbReference type="SUPFAM" id="SSF46785">
    <property type="entry name" value="Winged helix' DNA-binding domain"/>
    <property type="match status" value="1"/>
</dbReference>
<evidence type="ECO:0000256" key="1">
    <source>
        <dbReference type="ARBA" id="ARBA00011046"/>
    </source>
</evidence>
<evidence type="ECO:0000256" key="3">
    <source>
        <dbReference type="ARBA" id="ARBA00023125"/>
    </source>
</evidence>
<comment type="caution">
    <text evidence="5">The sequence shown here is derived from an EMBL/GenBank/DDBJ whole genome shotgun (WGS) entry which is preliminary data.</text>
</comment>
<dbReference type="InterPro" id="IPR036388">
    <property type="entry name" value="WH-like_DNA-bd_sf"/>
</dbReference>
<dbReference type="PIRSF" id="PIRSF019455">
    <property type="entry name" value="CopR_AtkY"/>
    <property type="match status" value="1"/>
</dbReference>
<gene>
    <name evidence="5" type="ORF">QQ008_09155</name>
</gene>
<dbReference type="Gene3D" id="1.10.10.10">
    <property type="entry name" value="Winged helix-like DNA-binding domain superfamily/Winged helix DNA-binding domain"/>
    <property type="match status" value="1"/>
</dbReference>
<protein>
    <submittedName>
        <fullName evidence="5">BlaI/MecI/CopY family transcriptional regulator</fullName>
    </submittedName>
</protein>
<dbReference type="RefSeq" id="WP_346751556.1">
    <property type="nucleotide sequence ID" value="NZ_JAUJEA010000003.1"/>
</dbReference>
<organism evidence="5 6">
    <name type="scientific">Splendidivirga corallicola</name>
    <dbReference type="NCBI Taxonomy" id="3051826"/>
    <lineage>
        <taxon>Bacteria</taxon>
        <taxon>Pseudomonadati</taxon>
        <taxon>Bacteroidota</taxon>
        <taxon>Cytophagia</taxon>
        <taxon>Cytophagales</taxon>
        <taxon>Splendidivirgaceae</taxon>
        <taxon>Splendidivirga</taxon>
    </lineage>
</organism>
<dbReference type="InterPro" id="IPR036390">
    <property type="entry name" value="WH_DNA-bd_sf"/>
</dbReference>
<dbReference type="EMBL" id="JAUJEA010000003">
    <property type="protein sequence ID" value="MDN5201528.1"/>
    <property type="molecule type" value="Genomic_DNA"/>
</dbReference>
<evidence type="ECO:0000256" key="2">
    <source>
        <dbReference type="ARBA" id="ARBA00023015"/>
    </source>
</evidence>
<evidence type="ECO:0000313" key="6">
    <source>
        <dbReference type="Proteomes" id="UP001172082"/>
    </source>
</evidence>
<evidence type="ECO:0000313" key="5">
    <source>
        <dbReference type="EMBL" id="MDN5201528.1"/>
    </source>
</evidence>
<reference evidence="5" key="1">
    <citation type="submission" date="2023-06" db="EMBL/GenBank/DDBJ databases">
        <title>Genomic of Parafulvivirga corallium.</title>
        <authorList>
            <person name="Wang G."/>
        </authorList>
    </citation>
    <scope>NUCLEOTIDE SEQUENCE</scope>
    <source>
        <strain evidence="5">BMA10</strain>
    </source>
</reference>
<keyword evidence="2" id="KW-0805">Transcription regulation</keyword>
<comment type="similarity">
    <text evidence="1">Belongs to the BlaI transcriptional regulatory family.</text>
</comment>
<dbReference type="Gene3D" id="1.10.4040.10">
    <property type="entry name" value="Penicillinase repressor domain"/>
    <property type="match status" value="1"/>
</dbReference>
<dbReference type="InterPro" id="IPR005650">
    <property type="entry name" value="BlaI_family"/>
</dbReference>
<sequence>MSAKRADKPSEAELEILRVLWGNEPCSVRFVHEELSKKKQVGYTTTLKQMQRMFEKGLISRIESGKVHEYTAALKETEVQTRLFDKFLETTFKGSAMEMVMHALGRSKSSPEEIEKLRKFLDDLEKGGNS</sequence>
<proteinExistence type="inferred from homology"/>
<keyword evidence="3" id="KW-0238">DNA-binding</keyword>
<keyword evidence="4" id="KW-0804">Transcription</keyword>
<dbReference type="Proteomes" id="UP001172082">
    <property type="component" value="Unassembled WGS sequence"/>
</dbReference>
<accession>A0ABT8KP98</accession>
<name>A0ABT8KP98_9BACT</name>
<keyword evidence="6" id="KW-1185">Reference proteome</keyword>